<comment type="subcellular location">
    <subcellularLocation>
        <location evidence="12">Cell membrane</location>
        <topology evidence="12">Peripheral membrane protein</topology>
    </subcellularLocation>
    <subcellularLocation>
        <location evidence="2">Membrane</location>
        <topology evidence="2">Peripheral membrane protein</topology>
    </subcellularLocation>
</comment>
<dbReference type="EMBL" id="LICS01000029">
    <property type="protein sequence ID" value="KRO95484.1"/>
    <property type="molecule type" value="Genomic_DNA"/>
</dbReference>
<dbReference type="STRING" id="1655612.ABS10_01850"/>
<dbReference type="SUPFAM" id="SSF52943">
    <property type="entry name" value="ATP synthase (F1-ATPase), gamma subunit"/>
    <property type="match status" value="1"/>
</dbReference>
<protein>
    <recommendedName>
        <fullName evidence="12">ATP synthase gamma chain</fullName>
    </recommendedName>
    <alternativeName>
        <fullName evidence="12">ATP synthase F1 sector gamma subunit</fullName>
    </alternativeName>
    <alternativeName>
        <fullName evidence="12">F-ATPase gamma subunit</fullName>
    </alternativeName>
</protein>
<evidence type="ECO:0000256" key="1">
    <source>
        <dbReference type="ARBA" id="ARBA00003456"/>
    </source>
</evidence>
<dbReference type="InterPro" id="IPR023632">
    <property type="entry name" value="ATP_synth_F1_gsu_CS"/>
</dbReference>
<reference evidence="13 14" key="1">
    <citation type="submission" date="2015-10" db="EMBL/GenBank/DDBJ databases">
        <title>Metagenome-Assembled Genomes uncover a global brackish microbiome.</title>
        <authorList>
            <person name="Hugerth L.W."/>
            <person name="Larsson J."/>
            <person name="Alneberg J."/>
            <person name="Lindh M.V."/>
            <person name="Legrand C."/>
            <person name="Pinhassi J."/>
            <person name="Andersson A.F."/>
        </authorList>
    </citation>
    <scope>NUCLEOTIDE SEQUENCE [LARGE SCALE GENOMIC DNA]</scope>
    <source>
        <strain evidence="13">BACL1 MAG-120820-bin45</strain>
    </source>
</reference>
<dbReference type="Pfam" id="PF00231">
    <property type="entry name" value="ATP-synt"/>
    <property type="match status" value="1"/>
</dbReference>
<dbReference type="FunFam" id="1.10.287.80:FF:000005">
    <property type="entry name" value="ATP synthase gamma chain"/>
    <property type="match status" value="1"/>
</dbReference>
<dbReference type="NCBIfam" id="TIGR01146">
    <property type="entry name" value="ATPsyn_F1gamma"/>
    <property type="match status" value="1"/>
</dbReference>
<dbReference type="Gene3D" id="1.10.287.80">
    <property type="entry name" value="ATP synthase, gamma subunit, helix hairpin domain"/>
    <property type="match status" value="1"/>
</dbReference>
<name>A0A0R2U7G9_9GAMM</name>
<keyword evidence="7 12" id="KW-0375">Hydrogen ion transport</keyword>
<sequence>MANTKEVRKQIASIKSTQKITSAMEMVAASKIRKTQGEMQLGRPYSEKIKEVISHIATSSSEYSHPFYESRAAKKACFIVVSSDKGLCGGLNINLFKSVIHKAADLNAQGVEPSFALIGVKAASFFKAVGGNVVAKVQKLGDKPDPDMLIGLTKTVLDLHKDKEIDEVYLCSNKFINTMTQQPMVQQLIPLPAIIDDGSTSTHWDYIYEPEAKELLEGLMTRYIESLIYHAVVENNACEQAAKMLAMKNATDNAGDLIKELELLYNNVRQAAITQELSEIVGGAAAV</sequence>
<dbReference type="PRINTS" id="PR00126">
    <property type="entry name" value="ATPASEGAMMA"/>
</dbReference>
<evidence type="ECO:0000256" key="5">
    <source>
        <dbReference type="ARBA" id="ARBA00022448"/>
    </source>
</evidence>
<dbReference type="GO" id="GO:0046933">
    <property type="term" value="F:proton-transporting ATP synthase activity, rotational mechanism"/>
    <property type="evidence" value="ECO:0007669"/>
    <property type="project" value="UniProtKB-UniRule"/>
</dbReference>
<proteinExistence type="inferred from homology"/>
<dbReference type="HAMAP" id="MF_00815">
    <property type="entry name" value="ATP_synth_gamma_bact"/>
    <property type="match status" value="1"/>
</dbReference>
<dbReference type="Proteomes" id="UP000051027">
    <property type="component" value="Unassembled WGS sequence"/>
</dbReference>
<evidence type="ECO:0000256" key="8">
    <source>
        <dbReference type="ARBA" id="ARBA00023065"/>
    </source>
</evidence>
<keyword evidence="10 12" id="KW-0139">CF(1)</keyword>
<comment type="similarity">
    <text evidence="3 12">Belongs to the ATPase gamma chain family.</text>
</comment>
<evidence type="ECO:0000256" key="3">
    <source>
        <dbReference type="ARBA" id="ARBA00007681"/>
    </source>
</evidence>
<dbReference type="GO" id="GO:0016787">
    <property type="term" value="F:hydrolase activity"/>
    <property type="evidence" value="ECO:0007669"/>
    <property type="project" value="UniProtKB-KW"/>
</dbReference>
<keyword evidence="9 12" id="KW-0472">Membrane</keyword>
<keyword evidence="13" id="KW-0378">Hydrolase</keyword>
<keyword evidence="11 12" id="KW-0066">ATP synthesis</keyword>
<evidence type="ECO:0000256" key="2">
    <source>
        <dbReference type="ARBA" id="ARBA00004170"/>
    </source>
</evidence>
<dbReference type="PROSITE" id="PS00153">
    <property type="entry name" value="ATPASE_GAMMA"/>
    <property type="match status" value="1"/>
</dbReference>
<evidence type="ECO:0000256" key="10">
    <source>
        <dbReference type="ARBA" id="ARBA00023196"/>
    </source>
</evidence>
<dbReference type="GO" id="GO:0005524">
    <property type="term" value="F:ATP binding"/>
    <property type="evidence" value="ECO:0007669"/>
    <property type="project" value="UniProtKB-UniRule"/>
</dbReference>
<organism evidence="13 14">
    <name type="scientific">SAR86 cluster bacterium BACL1 MAG-120820-bin45</name>
    <dbReference type="NCBI Taxonomy" id="1655612"/>
    <lineage>
        <taxon>Bacteria</taxon>
        <taxon>Pseudomonadati</taxon>
        <taxon>Pseudomonadota</taxon>
        <taxon>Gammaproteobacteria</taxon>
        <taxon>SAR86 cluster</taxon>
    </lineage>
</organism>
<accession>A0A0R2U7G9</accession>
<dbReference type="NCBIfam" id="NF004144">
    <property type="entry name" value="PRK05621.1-1"/>
    <property type="match status" value="1"/>
</dbReference>
<dbReference type="CDD" id="cd12151">
    <property type="entry name" value="F1-ATPase_gamma"/>
    <property type="match status" value="1"/>
</dbReference>
<evidence type="ECO:0000256" key="7">
    <source>
        <dbReference type="ARBA" id="ARBA00022781"/>
    </source>
</evidence>
<dbReference type="InterPro" id="IPR000131">
    <property type="entry name" value="ATP_synth_F1_gsu"/>
</dbReference>
<evidence type="ECO:0000256" key="4">
    <source>
        <dbReference type="ARBA" id="ARBA00011648"/>
    </source>
</evidence>
<evidence type="ECO:0000256" key="6">
    <source>
        <dbReference type="ARBA" id="ARBA00022475"/>
    </source>
</evidence>
<comment type="caution">
    <text evidence="13">The sequence shown here is derived from an EMBL/GenBank/DDBJ whole genome shotgun (WGS) entry which is preliminary data.</text>
</comment>
<comment type="subunit">
    <text evidence="4 12">F-type ATPases have 2 components, CF(1) - the catalytic core - and CF(0) - the membrane proton channel. CF(1) has five subunits: alpha(3), beta(3), gamma(1), delta(1), epsilon(1). CF(0) has three main subunits: a, b and c.</text>
</comment>
<evidence type="ECO:0000313" key="13">
    <source>
        <dbReference type="EMBL" id="KRO95484.1"/>
    </source>
</evidence>
<keyword evidence="8 12" id="KW-0406">Ion transport</keyword>
<dbReference type="GO" id="GO:0045259">
    <property type="term" value="C:proton-transporting ATP synthase complex"/>
    <property type="evidence" value="ECO:0007669"/>
    <property type="project" value="UniProtKB-KW"/>
</dbReference>
<dbReference type="AlphaFoldDB" id="A0A0R2U7G9"/>
<evidence type="ECO:0000256" key="11">
    <source>
        <dbReference type="ARBA" id="ARBA00023310"/>
    </source>
</evidence>
<dbReference type="Gene3D" id="3.40.1380.10">
    <property type="match status" value="1"/>
</dbReference>
<evidence type="ECO:0000256" key="9">
    <source>
        <dbReference type="ARBA" id="ARBA00023136"/>
    </source>
</evidence>
<dbReference type="GO" id="GO:0042777">
    <property type="term" value="P:proton motive force-driven plasma membrane ATP synthesis"/>
    <property type="evidence" value="ECO:0007669"/>
    <property type="project" value="UniProtKB-UniRule"/>
</dbReference>
<gene>
    <name evidence="12" type="primary">atpG</name>
    <name evidence="13" type="ORF">ABS10_01850</name>
</gene>
<dbReference type="InterPro" id="IPR035968">
    <property type="entry name" value="ATP_synth_F1_ATPase_gsu"/>
</dbReference>
<dbReference type="GO" id="GO:0005886">
    <property type="term" value="C:plasma membrane"/>
    <property type="evidence" value="ECO:0007669"/>
    <property type="project" value="UniProtKB-SubCell"/>
</dbReference>
<evidence type="ECO:0000313" key="14">
    <source>
        <dbReference type="Proteomes" id="UP000051027"/>
    </source>
</evidence>
<keyword evidence="6 12" id="KW-1003">Cell membrane</keyword>
<evidence type="ECO:0000256" key="12">
    <source>
        <dbReference type="HAMAP-Rule" id="MF_00815"/>
    </source>
</evidence>
<dbReference type="PANTHER" id="PTHR11693:SF22">
    <property type="entry name" value="ATP SYNTHASE SUBUNIT GAMMA, MITOCHONDRIAL"/>
    <property type="match status" value="1"/>
</dbReference>
<dbReference type="PANTHER" id="PTHR11693">
    <property type="entry name" value="ATP SYNTHASE GAMMA CHAIN"/>
    <property type="match status" value="1"/>
</dbReference>
<keyword evidence="5 12" id="KW-0813">Transport</keyword>
<comment type="function">
    <text evidence="1 12">Produces ATP from ADP in the presence of a proton gradient across the membrane. The gamma chain is believed to be important in regulating ATPase activity and the flow of protons through the CF(0) complex.</text>
</comment>